<feature type="region of interest" description="Disordered" evidence="1">
    <location>
        <begin position="33"/>
        <end position="102"/>
    </location>
</feature>
<dbReference type="Proteomes" id="UP000298327">
    <property type="component" value="Unassembled WGS sequence"/>
</dbReference>
<protein>
    <submittedName>
        <fullName evidence="2">Uncharacterized protein</fullName>
    </submittedName>
</protein>
<feature type="compositionally biased region" description="Polar residues" evidence="1">
    <location>
        <begin position="91"/>
        <end position="102"/>
    </location>
</feature>
<sequence>METIVLDTHAAMSDSLPLKIPSLLGIVPRASCANLRSTGVRTRKAAPPTMPESNHHGPRPAPANGLRSTQPNSPSQPDIPGPRWLRRKDTQITTSDLALRNS</sequence>
<reference evidence="2 3" key="1">
    <citation type="submission" date="2019-02" db="EMBL/GenBank/DDBJ databases">
        <title>Genome sequencing of the rare red list fungi Dentipellis fragilis.</title>
        <authorList>
            <person name="Buettner E."/>
            <person name="Kellner H."/>
        </authorList>
    </citation>
    <scope>NUCLEOTIDE SEQUENCE [LARGE SCALE GENOMIC DNA]</scope>
    <source>
        <strain evidence="2 3">DSM 105465</strain>
    </source>
</reference>
<keyword evidence="3" id="KW-1185">Reference proteome</keyword>
<feature type="compositionally biased region" description="Polar residues" evidence="1">
    <location>
        <begin position="66"/>
        <end position="76"/>
    </location>
</feature>
<accession>A0A4Y9XU91</accession>
<proteinExistence type="predicted"/>
<evidence type="ECO:0000313" key="2">
    <source>
        <dbReference type="EMBL" id="TFY52119.1"/>
    </source>
</evidence>
<evidence type="ECO:0000256" key="1">
    <source>
        <dbReference type="SAM" id="MobiDB-lite"/>
    </source>
</evidence>
<gene>
    <name evidence="2" type="ORF">EVG20_g10698</name>
</gene>
<organism evidence="2 3">
    <name type="scientific">Dentipellis fragilis</name>
    <dbReference type="NCBI Taxonomy" id="205917"/>
    <lineage>
        <taxon>Eukaryota</taxon>
        <taxon>Fungi</taxon>
        <taxon>Dikarya</taxon>
        <taxon>Basidiomycota</taxon>
        <taxon>Agaricomycotina</taxon>
        <taxon>Agaricomycetes</taxon>
        <taxon>Russulales</taxon>
        <taxon>Hericiaceae</taxon>
        <taxon>Dentipellis</taxon>
    </lineage>
</organism>
<comment type="caution">
    <text evidence="2">The sequence shown here is derived from an EMBL/GenBank/DDBJ whole genome shotgun (WGS) entry which is preliminary data.</text>
</comment>
<dbReference type="EMBL" id="SEOQ01001369">
    <property type="protein sequence ID" value="TFY52119.1"/>
    <property type="molecule type" value="Genomic_DNA"/>
</dbReference>
<dbReference type="AlphaFoldDB" id="A0A4Y9XU91"/>
<name>A0A4Y9XU91_9AGAM</name>
<evidence type="ECO:0000313" key="3">
    <source>
        <dbReference type="Proteomes" id="UP000298327"/>
    </source>
</evidence>